<name>A0A951P716_9CYAN</name>
<dbReference type="Gene3D" id="3.10.180.10">
    <property type="entry name" value="2,3-Dihydroxybiphenyl 1,2-Dioxygenase, domain 1"/>
    <property type="match status" value="2"/>
</dbReference>
<dbReference type="InterPro" id="IPR037523">
    <property type="entry name" value="VOC_core"/>
</dbReference>
<evidence type="ECO:0000256" key="3">
    <source>
        <dbReference type="ARBA" id="ARBA00022737"/>
    </source>
</evidence>
<dbReference type="PROSITE" id="PS51819">
    <property type="entry name" value="VOC"/>
    <property type="match status" value="2"/>
</dbReference>
<organism evidence="7 8">
    <name type="scientific">Pegethrix bostrychoides GSE-TBD4-15B</name>
    <dbReference type="NCBI Taxonomy" id="2839662"/>
    <lineage>
        <taxon>Bacteria</taxon>
        <taxon>Bacillati</taxon>
        <taxon>Cyanobacteriota</taxon>
        <taxon>Cyanophyceae</taxon>
        <taxon>Oculatellales</taxon>
        <taxon>Oculatellaceae</taxon>
        <taxon>Pegethrix</taxon>
    </lineage>
</organism>
<dbReference type="PANTHER" id="PTHR11959">
    <property type="entry name" value="4-HYDROXYPHENYLPYRUVATE DIOXYGENASE"/>
    <property type="match status" value="1"/>
</dbReference>
<evidence type="ECO:0000256" key="2">
    <source>
        <dbReference type="ARBA" id="ARBA00022723"/>
    </source>
</evidence>
<dbReference type="InterPro" id="IPR004360">
    <property type="entry name" value="Glyas_Fos-R_dOase_dom"/>
</dbReference>
<dbReference type="PANTHER" id="PTHR11959:SF1">
    <property type="entry name" value="4-HYDROXYPHENYLPYRUVATE DIOXYGENASE"/>
    <property type="match status" value="1"/>
</dbReference>
<dbReference type="AlphaFoldDB" id="A0A951P716"/>
<dbReference type="NCBIfam" id="TIGR01263">
    <property type="entry name" value="4HPPD"/>
    <property type="match status" value="1"/>
</dbReference>
<gene>
    <name evidence="7" type="primary">hppD</name>
    <name evidence="7" type="ORF">KME07_01695</name>
</gene>
<evidence type="ECO:0000256" key="4">
    <source>
        <dbReference type="ARBA" id="ARBA00023004"/>
    </source>
</evidence>
<dbReference type="CDD" id="cd08342">
    <property type="entry name" value="HPPD_N_like"/>
    <property type="match status" value="1"/>
</dbReference>
<reference evidence="7" key="1">
    <citation type="submission" date="2021-05" db="EMBL/GenBank/DDBJ databases">
        <authorList>
            <person name="Pietrasiak N."/>
            <person name="Ward R."/>
            <person name="Stajich J.E."/>
            <person name="Kurbessoian T."/>
        </authorList>
    </citation>
    <scope>NUCLEOTIDE SEQUENCE</scope>
    <source>
        <strain evidence="7">GSE-TBD4-15B</strain>
    </source>
</reference>
<keyword evidence="3" id="KW-0677">Repeat</keyword>
<comment type="cofactor">
    <cofactor evidence="5">
        <name>Fe cation</name>
        <dbReference type="ChEBI" id="CHEBI:24875"/>
    </cofactor>
    <text evidence="5">Binds 1 Fe cation per subunit.</text>
</comment>
<dbReference type="GO" id="GO:0046872">
    <property type="term" value="F:metal ion binding"/>
    <property type="evidence" value="ECO:0007669"/>
    <property type="project" value="UniProtKB-KW"/>
</dbReference>
<dbReference type="InterPro" id="IPR005956">
    <property type="entry name" value="4OHPhenylPyrv_dOase"/>
</dbReference>
<reference evidence="7" key="2">
    <citation type="journal article" date="2022" name="Microbiol. Resour. Announc.">
        <title>Metagenome Sequencing to Explore Phylogenomics of Terrestrial Cyanobacteria.</title>
        <authorList>
            <person name="Ward R.D."/>
            <person name="Stajich J.E."/>
            <person name="Johansen J.R."/>
            <person name="Huntemann M."/>
            <person name="Clum A."/>
            <person name="Foster B."/>
            <person name="Foster B."/>
            <person name="Roux S."/>
            <person name="Palaniappan K."/>
            <person name="Varghese N."/>
            <person name="Mukherjee S."/>
            <person name="Reddy T.B.K."/>
            <person name="Daum C."/>
            <person name="Copeland A."/>
            <person name="Chen I.A."/>
            <person name="Ivanova N.N."/>
            <person name="Kyrpides N.C."/>
            <person name="Shapiro N."/>
            <person name="Eloe-Fadrosh E.A."/>
            <person name="Pietrasiak N."/>
        </authorList>
    </citation>
    <scope>NUCLEOTIDE SEQUENCE</scope>
    <source>
        <strain evidence="7">GSE-TBD4-15B</strain>
    </source>
</reference>
<dbReference type="PIRSF" id="PIRSF009283">
    <property type="entry name" value="HPP_dOase"/>
    <property type="match status" value="1"/>
</dbReference>
<feature type="binding site" evidence="5">
    <location>
        <position position="233"/>
    </location>
    <ligand>
        <name>Fe cation</name>
        <dbReference type="ChEBI" id="CHEBI:24875"/>
    </ligand>
</feature>
<dbReference type="EC" id="1.13.11.27" evidence="7"/>
<accession>A0A951P716</accession>
<sequence>MQIDHIHFYAEDAQRWQTWFTQKWGLQTVQQVDCLADSPAAPATPSAVVEAGAVRLKFSAPSSENCPVSRYLDQHPAGVADLAFCVTSLEAFLRRAVQLKAEILQPVYWGRDAFGSFRAACIRGWGDLRHTLIERSQPQGIDRAAATTDWLGIDHVVLNVEQGSLGQAVCWYEQLFGFQRCQNFAIQTAYSALCSQVLRHPDSGFQMPINEPASASSQIQEFLDWNRGSGIQHIALRVRQILPLIEQMRQNGIAFLTVPSSYYEQLAQRPGLALTASEQAAVAQQEVLVDWRLDGSEALLLQAFTQPIFEQPTFFFELIERRRCPISQRFAEGFGEGNFQALFEAIEREQIKRGGLPGARA</sequence>
<evidence type="ECO:0000313" key="7">
    <source>
        <dbReference type="EMBL" id="MBW4464138.1"/>
    </source>
</evidence>
<protein>
    <submittedName>
        <fullName evidence="7">4-hydroxyphenylpyruvate dioxygenase</fullName>
        <ecNumber evidence="7">1.13.11.27</ecNumber>
    </submittedName>
</protein>
<dbReference type="Pfam" id="PF00903">
    <property type="entry name" value="Glyoxalase"/>
    <property type="match status" value="1"/>
</dbReference>
<evidence type="ECO:0000259" key="6">
    <source>
        <dbReference type="PROSITE" id="PS51819"/>
    </source>
</evidence>
<proteinExistence type="inferred from homology"/>
<dbReference type="InterPro" id="IPR041736">
    <property type="entry name" value="4OHPhenylPyrv_dOase_N"/>
</dbReference>
<dbReference type="GO" id="GO:0006572">
    <property type="term" value="P:L-tyrosine catabolic process"/>
    <property type="evidence" value="ECO:0007669"/>
    <property type="project" value="TreeGrafter"/>
</dbReference>
<evidence type="ECO:0000256" key="5">
    <source>
        <dbReference type="PIRSR" id="PIRSR009283-1"/>
    </source>
</evidence>
<feature type="binding site" evidence="5">
    <location>
        <position position="155"/>
    </location>
    <ligand>
        <name>Fe cation</name>
        <dbReference type="ChEBI" id="CHEBI:24875"/>
    </ligand>
</feature>
<feature type="domain" description="VOC" evidence="6">
    <location>
        <begin position="152"/>
        <end position="290"/>
    </location>
</feature>
<keyword evidence="4 5" id="KW-0408">Iron</keyword>
<feature type="binding site" evidence="5">
    <location>
        <position position="317"/>
    </location>
    <ligand>
        <name>Fe cation</name>
        <dbReference type="ChEBI" id="CHEBI:24875"/>
    </ligand>
</feature>
<dbReference type="EMBL" id="JAHHHV010000006">
    <property type="protein sequence ID" value="MBW4464138.1"/>
    <property type="molecule type" value="Genomic_DNA"/>
</dbReference>
<dbReference type="GO" id="GO:0003868">
    <property type="term" value="F:4-hydroxyphenylpyruvate dioxygenase activity"/>
    <property type="evidence" value="ECO:0007669"/>
    <property type="project" value="UniProtKB-EC"/>
</dbReference>
<keyword evidence="7" id="KW-0560">Oxidoreductase</keyword>
<evidence type="ECO:0000313" key="8">
    <source>
        <dbReference type="Proteomes" id="UP000707356"/>
    </source>
</evidence>
<dbReference type="CDD" id="cd07250">
    <property type="entry name" value="HPPD_C_like"/>
    <property type="match status" value="1"/>
</dbReference>
<feature type="domain" description="VOC" evidence="6">
    <location>
        <begin position="2"/>
        <end position="135"/>
    </location>
</feature>
<comment type="caution">
    <text evidence="7">The sequence shown here is derived from an EMBL/GenBank/DDBJ whole genome shotgun (WGS) entry which is preliminary data.</text>
</comment>
<comment type="similarity">
    <text evidence="1">Belongs to the 4HPPD family.</text>
</comment>
<dbReference type="InterPro" id="IPR041735">
    <property type="entry name" value="4OHPhenylPyrv_dOase_C"/>
</dbReference>
<keyword evidence="7" id="KW-0223">Dioxygenase</keyword>
<evidence type="ECO:0000256" key="1">
    <source>
        <dbReference type="ARBA" id="ARBA00005877"/>
    </source>
</evidence>
<keyword evidence="2 5" id="KW-0479">Metal-binding</keyword>
<dbReference type="Proteomes" id="UP000707356">
    <property type="component" value="Unassembled WGS sequence"/>
</dbReference>
<dbReference type="SUPFAM" id="SSF54593">
    <property type="entry name" value="Glyoxalase/Bleomycin resistance protein/Dihydroxybiphenyl dioxygenase"/>
    <property type="match status" value="1"/>
</dbReference>
<dbReference type="InterPro" id="IPR029068">
    <property type="entry name" value="Glyas_Bleomycin-R_OHBP_Dase"/>
</dbReference>